<evidence type="ECO:0000256" key="3">
    <source>
        <dbReference type="RuleBase" id="RU368010"/>
    </source>
</evidence>
<dbReference type="GO" id="GO:0042147">
    <property type="term" value="P:retrograde transport, endosome to Golgi"/>
    <property type="evidence" value="ECO:0007669"/>
    <property type="project" value="UniProtKB-UniRule"/>
</dbReference>
<dbReference type="GO" id="GO:0032456">
    <property type="term" value="P:endocytic recycling"/>
    <property type="evidence" value="ECO:0007669"/>
    <property type="project" value="TreeGrafter"/>
</dbReference>
<accession>A0A1Y2D0E6</accession>
<evidence type="ECO:0000256" key="4">
    <source>
        <dbReference type="SAM" id="MobiDB-lite"/>
    </source>
</evidence>
<feature type="compositionally biased region" description="Polar residues" evidence="4">
    <location>
        <begin position="783"/>
        <end position="793"/>
    </location>
</feature>
<dbReference type="Proteomes" id="UP000193642">
    <property type="component" value="Unassembled WGS sequence"/>
</dbReference>
<comment type="function">
    <text evidence="3">Acts as component of the GARP complex that is involved in retrograde transport from early and late endosomes to the trans-Golgi network (TGN).</text>
</comment>
<dbReference type="InterPro" id="IPR016159">
    <property type="entry name" value="Cullin_repeat-like_dom_sf"/>
</dbReference>
<evidence type="ECO:0000313" key="5">
    <source>
        <dbReference type="EMBL" id="ORY52596.1"/>
    </source>
</evidence>
<comment type="similarity">
    <text evidence="1 3">Belongs to the VPS51 family.</text>
</comment>
<comment type="caution">
    <text evidence="5">The sequence shown here is derived from an EMBL/GenBank/DDBJ whole genome shotgun (WGS) entry which is preliminary data.</text>
</comment>
<protein>
    <recommendedName>
        <fullName evidence="3">Vacuolar protein sorting-associated protein 51 homolog</fullName>
    </recommendedName>
</protein>
<reference evidence="5 6" key="1">
    <citation type="submission" date="2016-07" db="EMBL/GenBank/DDBJ databases">
        <title>Pervasive Adenine N6-methylation of Active Genes in Fungi.</title>
        <authorList>
            <consortium name="DOE Joint Genome Institute"/>
            <person name="Mondo S.J."/>
            <person name="Dannebaum R.O."/>
            <person name="Kuo R.C."/>
            <person name="Labutti K."/>
            <person name="Haridas S."/>
            <person name="Kuo A."/>
            <person name="Salamov A."/>
            <person name="Ahrendt S.R."/>
            <person name="Lipzen A."/>
            <person name="Sullivan W."/>
            <person name="Andreopoulos W.B."/>
            <person name="Clum A."/>
            <person name="Lindquist E."/>
            <person name="Daum C."/>
            <person name="Ramamoorthy G.K."/>
            <person name="Gryganskyi A."/>
            <person name="Culley D."/>
            <person name="Magnuson J.K."/>
            <person name="James T.Y."/>
            <person name="O'Malley M.A."/>
            <person name="Stajich J.E."/>
            <person name="Spatafora J.W."/>
            <person name="Visel A."/>
            <person name="Grigoriev I.V."/>
        </authorList>
    </citation>
    <scope>NUCLEOTIDE SEQUENCE [LARGE SCALE GENOMIC DNA]</scope>
    <source>
        <strain evidence="5 6">JEL800</strain>
    </source>
</reference>
<evidence type="ECO:0000313" key="6">
    <source>
        <dbReference type="Proteomes" id="UP000193642"/>
    </source>
</evidence>
<dbReference type="Pfam" id="PF08700">
    <property type="entry name" value="VPS51_Exo84_N"/>
    <property type="match status" value="1"/>
</dbReference>
<feature type="region of interest" description="Disordered" evidence="4">
    <location>
        <begin position="676"/>
        <end position="698"/>
    </location>
</feature>
<evidence type="ECO:0000256" key="2">
    <source>
        <dbReference type="ARBA" id="ARBA00023054"/>
    </source>
</evidence>
<feature type="region of interest" description="Disordered" evidence="4">
    <location>
        <begin position="771"/>
        <end position="793"/>
    </location>
</feature>
<keyword evidence="2" id="KW-0175">Coiled coil</keyword>
<dbReference type="GO" id="GO:0006869">
    <property type="term" value="P:lipid transport"/>
    <property type="evidence" value="ECO:0007669"/>
    <property type="project" value="UniProtKB-UniRule"/>
</dbReference>
<organism evidence="5 6">
    <name type="scientific">Rhizoclosmatium globosum</name>
    <dbReference type="NCBI Taxonomy" id="329046"/>
    <lineage>
        <taxon>Eukaryota</taxon>
        <taxon>Fungi</taxon>
        <taxon>Fungi incertae sedis</taxon>
        <taxon>Chytridiomycota</taxon>
        <taxon>Chytridiomycota incertae sedis</taxon>
        <taxon>Chytridiomycetes</taxon>
        <taxon>Chytridiales</taxon>
        <taxon>Chytriomycetaceae</taxon>
        <taxon>Rhizoclosmatium</taxon>
    </lineage>
</organism>
<proteinExistence type="inferred from homology"/>
<dbReference type="OrthoDB" id="203678at2759"/>
<dbReference type="PANTHER" id="PTHR15954:SF4">
    <property type="entry name" value="VACUOLAR PROTEIN SORTING-ASSOCIATED PROTEIN 51 HOMOLOG"/>
    <property type="match status" value="1"/>
</dbReference>
<dbReference type="STRING" id="329046.A0A1Y2D0E6"/>
<dbReference type="GO" id="GO:0000938">
    <property type="term" value="C:GARP complex"/>
    <property type="evidence" value="ECO:0007669"/>
    <property type="project" value="UniProtKB-UniRule"/>
</dbReference>
<feature type="region of interest" description="Disordered" evidence="4">
    <location>
        <begin position="1"/>
        <end position="49"/>
    </location>
</feature>
<keyword evidence="6" id="KW-1185">Reference proteome</keyword>
<feature type="compositionally biased region" description="Polar residues" evidence="4">
    <location>
        <begin position="1"/>
        <end position="16"/>
    </location>
</feature>
<gene>
    <name evidence="5" type="ORF">BCR33DRAFT_779861</name>
</gene>
<dbReference type="GO" id="GO:0007030">
    <property type="term" value="P:Golgi organization"/>
    <property type="evidence" value="ECO:0007669"/>
    <property type="project" value="UniProtKB-UniRule"/>
</dbReference>
<comment type="subunit">
    <text evidence="3">Component of the Golgi-associated retrograde protein (GARP) complex.</text>
</comment>
<dbReference type="InterPro" id="IPR014812">
    <property type="entry name" value="Vps51"/>
</dbReference>
<keyword evidence="3" id="KW-0653">Protein transport</keyword>
<dbReference type="GO" id="GO:1990745">
    <property type="term" value="C:EARP complex"/>
    <property type="evidence" value="ECO:0007669"/>
    <property type="project" value="TreeGrafter"/>
</dbReference>
<dbReference type="SUPFAM" id="SSF74788">
    <property type="entry name" value="Cullin repeat-like"/>
    <property type="match status" value="1"/>
</dbReference>
<dbReference type="AlphaFoldDB" id="A0A1Y2D0E6"/>
<dbReference type="GO" id="GO:0048193">
    <property type="term" value="P:Golgi vesicle transport"/>
    <property type="evidence" value="ECO:0007669"/>
    <property type="project" value="TreeGrafter"/>
</dbReference>
<sequence>MASPNRDTTSSLSTEAASVLDRAESTASLGSVSRVGGTGTGTGTRAKRSRLKDFYGLDATASSASATDAPPSTISSAVSESPLSADSAPPSSVLGAPAQHKLKSLGPNPMDMDSPFFVPETFVSKCVNECTLPDLIQQDNDLVAEIKDLDASMKTLVYGNYNKFIAASDTIRAMRVKVDDMEAQMQLFSNKMNGIADDSARIHSFLGEKRARMKQLAGVHALLNKLHFVFELPAKLTTSLQQQKYREAVLLYAQTQNLLAHYKNLALFSKISQECSLTMDKVTQKLLVTLNSPNSSPADVTEAVWLLGTVGRGFSCANDLATSYLSVMKTQIHKRIDSTLHELVIMKRNSAASPSESGLDPIAQLAVQQIKLLNTNVLKPVSDFQIKFHDLFLAGREEEGTGFFGKNAEALTFERSTREGTGNISEGFLTRYFDHVGKMVAVPEDIWVYSATSFIHIFDTISKDIVPMRGLTLFLNMTERVRVYAVDYIKKVSDLAFTTAKVLYMVEKIETPNASAKTVLEDANTILKKTIVEKSFPLLEKFVDTKLSFVDASSFRIPGVVGNDHGVEAVLELLTECFEGFWNGLAEEMKIISGDTYSATPKPTPKLLLLIMSRSALSLSSTLIDSVYTSFTHTVLKSRNATIDSAAAKEAWRDRALCHLWHLIFASKHIQHPRRRHQGTCRLGSKEPTSSEAGEGEEREWRGIAQSLALRFVVTASSRLCTTVRRYIKETRWMDDSPVDTVDGRWAKEVLGAVKGIDDKLKIVYEEEREGGRRLGGPPSLHVSGSASVSPNRNMNKIGKSGSGVFSGSSNASSASPQFGKVAKLGSVGSGNGGGKFDALLDNIDRMFDERADYFKNLDMSRDGILSALLKIVVKTLGPTGLHRVQVDSAVLKRMLRTGSFGMISEDGLLNSMAEDMITSGMRRCVDPIMLGPEDIDNIVSSVASPTRTEVE</sequence>
<dbReference type="GO" id="GO:0015031">
    <property type="term" value="P:protein transport"/>
    <property type="evidence" value="ECO:0007669"/>
    <property type="project" value="UniProtKB-UniRule"/>
</dbReference>
<keyword evidence="3" id="KW-0813">Transport</keyword>
<dbReference type="GO" id="GO:0005829">
    <property type="term" value="C:cytosol"/>
    <property type="evidence" value="ECO:0007669"/>
    <property type="project" value="GOC"/>
</dbReference>
<keyword evidence="3" id="KW-0445">Lipid transport</keyword>
<comment type="subcellular location">
    <subcellularLocation>
        <location evidence="3">Golgi apparatus</location>
        <location evidence="3">trans-Golgi network</location>
    </subcellularLocation>
</comment>
<evidence type="ECO:0000256" key="1">
    <source>
        <dbReference type="ARBA" id="ARBA00006080"/>
    </source>
</evidence>
<feature type="compositionally biased region" description="Low complexity" evidence="4">
    <location>
        <begin position="61"/>
        <end position="92"/>
    </location>
</feature>
<dbReference type="GO" id="GO:0016020">
    <property type="term" value="C:membrane"/>
    <property type="evidence" value="ECO:0007669"/>
    <property type="project" value="TreeGrafter"/>
</dbReference>
<dbReference type="EMBL" id="MCGO01000003">
    <property type="protein sequence ID" value="ORY52596.1"/>
    <property type="molecule type" value="Genomic_DNA"/>
</dbReference>
<name>A0A1Y2D0E6_9FUNG</name>
<feature type="region of interest" description="Disordered" evidence="4">
    <location>
        <begin position="61"/>
        <end position="107"/>
    </location>
</feature>
<dbReference type="PANTHER" id="PTHR15954">
    <property type="entry name" value="VACUOLAR PROTEIN SORTING-ASSOCIATED PROTEIN 51 HOMOLOG"/>
    <property type="match status" value="1"/>
</dbReference>
<keyword evidence="3" id="KW-0333">Golgi apparatus</keyword>